<sequence length="143" mass="15674">MSASRDAQAESNTGDGSAAASFSTLPAHNVIPGVVDPETGEFICKVPLPVGGFCEAKLTNMSPHIRSHKQMAHYGFNRDRPTQWRSLASKSRDGGIKCVFCSSVFSTGSSLVEHHLDHPETHDDTEVEEILTCYPELLYWPLK</sequence>
<dbReference type="GeneID" id="92099017"/>
<dbReference type="InterPro" id="IPR013087">
    <property type="entry name" value="Znf_C2H2_type"/>
</dbReference>
<evidence type="ECO:0000259" key="1">
    <source>
        <dbReference type="PROSITE" id="PS00028"/>
    </source>
</evidence>
<name>A0ABR1T716_9PEZI</name>
<evidence type="ECO:0000313" key="2">
    <source>
        <dbReference type="EMBL" id="KAK8041538.1"/>
    </source>
</evidence>
<evidence type="ECO:0000313" key="3">
    <source>
        <dbReference type="Proteomes" id="UP001480595"/>
    </source>
</evidence>
<protein>
    <recommendedName>
        <fullName evidence="1">C2H2-type domain-containing protein</fullName>
    </recommendedName>
</protein>
<comment type="caution">
    <text evidence="2">The sequence shown here is derived from an EMBL/GenBank/DDBJ whole genome shotgun (WGS) entry which is preliminary data.</text>
</comment>
<reference evidence="2 3" key="1">
    <citation type="submission" date="2023-01" db="EMBL/GenBank/DDBJ databases">
        <title>Analysis of 21 Apiospora genomes using comparative genomics revels a genus with tremendous synthesis potential of carbohydrate active enzymes and secondary metabolites.</title>
        <authorList>
            <person name="Sorensen T."/>
        </authorList>
    </citation>
    <scope>NUCLEOTIDE SEQUENCE [LARGE SCALE GENOMIC DNA]</scope>
    <source>
        <strain evidence="2 3">CBS 135458</strain>
    </source>
</reference>
<proteinExistence type="predicted"/>
<keyword evidence="3" id="KW-1185">Reference proteome</keyword>
<accession>A0ABR1T716</accession>
<organism evidence="2 3">
    <name type="scientific">Apiospora phragmitis</name>
    <dbReference type="NCBI Taxonomy" id="2905665"/>
    <lineage>
        <taxon>Eukaryota</taxon>
        <taxon>Fungi</taxon>
        <taxon>Dikarya</taxon>
        <taxon>Ascomycota</taxon>
        <taxon>Pezizomycotina</taxon>
        <taxon>Sordariomycetes</taxon>
        <taxon>Xylariomycetidae</taxon>
        <taxon>Amphisphaeriales</taxon>
        <taxon>Apiosporaceae</taxon>
        <taxon>Apiospora</taxon>
    </lineage>
</organism>
<gene>
    <name evidence="2" type="ORF">PG994_014545</name>
</gene>
<dbReference type="Proteomes" id="UP001480595">
    <property type="component" value="Unassembled WGS sequence"/>
</dbReference>
<feature type="domain" description="C2H2-type" evidence="1">
    <location>
        <begin position="98"/>
        <end position="118"/>
    </location>
</feature>
<dbReference type="RefSeq" id="XP_066709083.1">
    <property type="nucleotide sequence ID" value="XM_066865954.1"/>
</dbReference>
<dbReference type="PROSITE" id="PS00028">
    <property type="entry name" value="ZINC_FINGER_C2H2_1"/>
    <property type="match status" value="1"/>
</dbReference>
<dbReference type="EMBL" id="JAQQWL010000015">
    <property type="protein sequence ID" value="KAK8041538.1"/>
    <property type="molecule type" value="Genomic_DNA"/>
</dbReference>